<organism evidence="1">
    <name type="scientific">viral metagenome</name>
    <dbReference type="NCBI Taxonomy" id="1070528"/>
    <lineage>
        <taxon>unclassified sequences</taxon>
        <taxon>metagenomes</taxon>
        <taxon>organismal metagenomes</taxon>
    </lineage>
</organism>
<protein>
    <recommendedName>
        <fullName evidence="2">Glycosyltransferase</fullName>
    </recommendedName>
</protein>
<dbReference type="Gene3D" id="3.90.550.40">
    <property type="match status" value="1"/>
</dbReference>
<sequence length="236" mass="26983">MDDTQQQRKKRVILGIPGSSFSNNFLISWTRTLYALWESGKYEVVVAPGVSSFVSFARMKTLGLDVLRGKDQKPFNDMEYDVYITIDSDIVFTPEHIIELIENTDIHPVVAGYYMMSDCKSLVIVKDWDTDHFAKNGSFQFLTPEYIQNWKSQTGSKFMEVSYVGMGFFAVRKEVLNTLKYPFFDGELQRIQKDDGTELADLSSEDVNFCKNLQAAGHTVYVNVDLRVGHEKPIII</sequence>
<proteinExistence type="predicted"/>
<accession>A0A6C0KUT8</accession>
<dbReference type="SUPFAM" id="SSF53448">
    <property type="entry name" value="Nucleotide-diphospho-sugar transferases"/>
    <property type="match status" value="1"/>
</dbReference>
<dbReference type="EMBL" id="MN740975">
    <property type="protein sequence ID" value="QHU20906.1"/>
    <property type="molecule type" value="Genomic_DNA"/>
</dbReference>
<dbReference type="AlphaFoldDB" id="A0A6C0KUT8"/>
<evidence type="ECO:0000313" key="1">
    <source>
        <dbReference type="EMBL" id="QHU20906.1"/>
    </source>
</evidence>
<reference evidence="1" key="1">
    <citation type="journal article" date="2020" name="Nature">
        <title>Giant virus diversity and host interactions through global metagenomics.</title>
        <authorList>
            <person name="Schulz F."/>
            <person name="Roux S."/>
            <person name="Paez-Espino D."/>
            <person name="Jungbluth S."/>
            <person name="Walsh D.A."/>
            <person name="Denef V.J."/>
            <person name="McMahon K.D."/>
            <person name="Konstantinidis K.T."/>
            <person name="Eloe-Fadrosh E.A."/>
            <person name="Kyrpides N.C."/>
            <person name="Woyke T."/>
        </authorList>
    </citation>
    <scope>NUCLEOTIDE SEQUENCE</scope>
    <source>
        <strain evidence="1">GVMAG-S-3300013094-100</strain>
    </source>
</reference>
<dbReference type="InterPro" id="IPR029044">
    <property type="entry name" value="Nucleotide-diphossugar_trans"/>
</dbReference>
<evidence type="ECO:0008006" key="2">
    <source>
        <dbReference type="Google" id="ProtNLM"/>
    </source>
</evidence>
<name>A0A6C0KUT8_9ZZZZ</name>